<evidence type="ECO:0000259" key="2">
    <source>
        <dbReference type="PROSITE" id="PS50983"/>
    </source>
</evidence>
<dbReference type="NCBIfam" id="NF038402">
    <property type="entry name" value="TroA_like"/>
    <property type="match status" value="1"/>
</dbReference>
<gene>
    <name evidence="3" type="ORF">HNQ61_002144</name>
</gene>
<reference evidence="3 4" key="1">
    <citation type="submission" date="2020-08" db="EMBL/GenBank/DDBJ databases">
        <title>Genomic Encyclopedia of Type Strains, Phase IV (KMG-IV): sequencing the most valuable type-strain genomes for metagenomic binning, comparative biology and taxonomic classification.</title>
        <authorList>
            <person name="Goeker M."/>
        </authorList>
    </citation>
    <scope>NUCLEOTIDE SEQUENCE [LARGE SCALE GENOMIC DNA]</scope>
    <source>
        <strain evidence="3 4">DSM 29007</strain>
    </source>
</reference>
<protein>
    <submittedName>
        <fullName evidence="3">ABC-type Fe3+-hydroxamate transport system substrate-binding protein</fullName>
    </submittedName>
</protein>
<evidence type="ECO:0000313" key="3">
    <source>
        <dbReference type="EMBL" id="MBB6070523.1"/>
    </source>
</evidence>
<dbReference type="EMBL" id="JACHIA010000005">
    <property type="protein sequence ID" value="MBB6070523.1"/>
    <property type="molecule type" value="Genomic_DNA"/>
</dbReference>
<proteinExistence type="predicted"/>
<dbReference type="PROSITE" id="PS51257">
    <property type="entry name" value="PROKAR_LIPOPROTEIN"/>
    <property type="match status" value="1"/>
</dbReference>
<sequence length="305" mass="32206">MSFIHRFAPVLLLVLAAACGNEDRAAPAAAPSAIAVVDDAGDTVRLAAPARRIVSLAPNATETLVAIGALGHLAGRSDYDVDVGVDSVPSVGGALDPSLERLIALRPDLVIGWNSAGPNPTRDRMREMGIPFFAVRTTDTADVYRIIGAMGQVTGRAAAADSVRASVRAQIDEVHRSVAGLPVRSAFFVIGDEPLMTAGPGTFTYELLEAAGGRSIFPDATGQPQYVSMEELVKRQPEIVLLPVDGDGPARVRELSARPGWRDLNAFRTGAVRTLPVMEVNRMGPGIAVTARMFRDALHPELAGK</sequence>
<keyword evidence="1" id="KW-0732">Signal</keyword>
<dbReference type="Gene3D" id="3.40.50.1980">
    <property type="entry name" value="Nitrogenase molybdenum iron protein domain"/>
    <property type="match status" value="2"/>
</dbReference>
<dbReference type="Proteomes" id="UP000582837">
    <property type="component" value="Unassembled WGS sequence"/>
</dbReference>
<evidence type="ECO:0000313" key="4">
    <source>
        <dbReference type="Proteomes" id="UP000582837"/>
    </source>
</evidence>
<dbReference type="SUPFAM" id="SSF53807">
    <property type="entry name" value="Helical backbone' metal receptor"/>
    <property type="match status" value="1"/>
</dbReference>
<feature type="domain" description="Fe/B12 periplasmic-binding" evidence="2">
    <location>
        <begin position="52"/>
        <end position="305"/>
    </location>
</feature>
<dbReference type="AlphaFoldDB" id="A0A841GXQ7"/>
<dbReference type="PANTHER" id="PTHR30535:SF34">
    <property type="entry name" value="MOLYBDATE-BINDING PROTEIN MOLA"/>
    <property type="match status" value="1"/>
</dbReference>
<dbReference type="InterPro" id="IPR050902">
    <property type="entry name" value="ABC_Transporter_SBP"/>
</dbReference>
<dbReference type="Pfam" id="PF01497">
    <property type="entry name" value="Peripla_BP_2"/>
    <property type="match status" value="1"/>
</dbReference>
<evidence type="ECO:0000256" key="1">
    <source>
        <dbReference type="ARBA" id="ARBA00022729"/>
    </source>
</evidence>
<dbReference type="PROSITE" id="PS50983">
    <property type="entry name" value="FE_B12_PBP"/>
    <property type="match status" value="1"/>
</dbReference>
<dbReference type="InterPro" id="IPR054828">
    <property type="entry name" value="Vit_B12_bind_prot"/>
</dbReference>
<comment type="caution">
    <text evidence="3">The sequence shown here is derived from an EMBL/GenBank/DDBJ whole genome shotgun (WGS) entry which is preliminary data.</text>
</comment>
<dbReference type="PANTHER" id="PTHR30535">
    <property type="entry name" value="VITAMIN B12-BINDING PROTEIN"/>
    <property type="match status" value="1"/>
</dbReference>
<organism evidence="3 4">
    <name type="scientific">Longimicrobium terrae</name>
    <dbReference type="NCBI Taxonomy" id="1639882"/>
    <lineage>
        <taxon>Bacteria</taxon>
        <taxon>Pseudomonadati</taxon>
        <taxon>Gemmatimonadota</taxon>
        <taxon>Longimicrobiia</taxon>
        <taxon>Longimicrobiales</taxon>
        <taxon>Longimicrobiaceae</taxon>
        <taxon>Longimicrobium</taxon>
    </lineage>
</organism>
<dbReference type="RefSeq" id="WP_205761427.1">
    <property type="nucleotide sequence ID" value="NZ_JABDTL010000001.1"/>
</dbReference>
<name>A0A841GXQ7_9BACT</name>
<dbReference type="InterPro" id="IPR002491">
    <property type="entry name" value="ABC_transptr_periplasmic_BD"/>
</dbReference>
<accession>A0A841GXQ7</accession>
<keyword evidence="4" id="KW-1185">Reference proteome</keyword>